<keyword evidence="2" id="KW-0812">Transmembrane</keyword>
<accession>A0A4Q1B504</accession>
<dbReference type="CDD" id="cd12797">
    <property type="entry name" value="M23_peptidase"/>
    <property type="match status" value="1"/>
</dbReference>
<dbReference type="OrthoDB" id="9765786at2"/>
<name>A0A4Q1B504_9BACT</name>
<evidence type="ECO:0000313" key="5">
    <source>
        <dbReference type="Proteomes" id="UP000289718"/>
    </source>
</evidence>
<feature type="domain" description="M23ase beta-sheet core" evidence="3">
    <location>
        <begin position="335"/>
        <end position="428"/>
    </location>
</feature>
<protein>
    <submittedName>
        <fullName evidence="4">Peptidase M24</fullName>
    </submittedName>
</protein>
<dbReference type="AlphaFoldDB" id="A0A4Q1B504"/>
<dbReference type="PANTHER" id="PTHR21666:SF289">
    <property type="entry name" value="L-ALA--D-GLU ENDOPEPTIDASE"/>
    <property type="match status" value="1"/>
</dbReference>
<evidence type="ECO:0000259" key="3">
    <source>
        <dbReference type="Pfam" id="PF01551"/>
    </source>
</evidence>
<keyword evidence="1" id="KW-0732">Signal</keyword>
<evidence type="ECO:0000313" key="4">
    <source>
        <dbReference type="EMBL" id="RXK13347.1"/>
    </source>
</evidence>
<dbReference type="PANTHER" id="PTHR21666">
    <property type="entry name" value="PEPTIDASE-RELATED"/>
    <property type="match status" value="1"/>
</dbReference>
<keyword evidence="5" id="KW-1185">Reference proteome</keyword>
<dbReference type="Pfam" id="PF01551">
    <property type="entry name" value="Peptidase_M23"/>
    <property type="match status" value="1"/>
</dbReference>
<dbReference type="InterPro" id="IPR011055">
    <property type="entry name" value="Dup_hybrid_motif"/>
</dbReference>
<dbReference type="RefSeq" id="WP_129061169.1">
    <property type="nucleotide sequence ID" value="NZ_NXIE01000002.1"/>
</dbReference>
<dbReference type="InterPro" id="IPR050570">
    <property type="entry name" value="Cell_wall_metabolism_enzyme"/>
</dbReference>
<keyword evidence="2" id="KW-1133">Transmembrane helix</keyword>
<gene>
    <name evidence="4" type="ORF">CP965_05975</name>
</gene>
<evidence type="ECO:0000256" key="2">
    <source>
        <dbReference type="SAM" id="Phobius"/>
    </source>
</evidence>
<organism evidence="4 5">
    <name type="scientific">Halarcobacter mediterraneus</name>
    <dbReference type="NCBI Taxonomy" id="2023153"/>
    <lineage>
        <taxon>Bacteria</taxon>
        <taxon>Pseudomonadati</taxon>
        <taxon>Campylobacterota</taxon>
        <taxon>Epsilonproteobacteria</taxon>
        <taxon>Campylobacterales</taxon>
        <taxon>Arcobacteraceae</taxon>
        <taxon>Halarcobacter</taxon>
    </lineage>
</organism>
<reference evidence="4 5" key="1">
    <citation type="submission" date="2017-09" db="EMBL/GenBank/DDBJ databases">
        <title>Genomics of the genus Arcobacter.</title>
        <authorList>
            <person name="Perez-Cataluna A."/>
            <person name="Figueras M.J."/>
            <person name="Salas-Masso N."/>
        </authorList>
    </citation>
    <scope>NUCLEOTIDE SEQUENCE [LARGE SCALE GENOMIC DNA]</scope>
    <source>
        <strain evidence="4 5">F156-34</strain>
    </source>
</reference>
<comment type="caution">
    <text evidence="4">The sequence shown here is derived from an EMBL/GenBank/DDBJ whole genome shotgun (WGS) entry which is preliminary data.</text>
</comment>
<proteinExistence type="predicted"/>
<sequence length="457" mass="52085">MRRQKNSFGKIVIFLVLAVVIVGIVFVYFSPQFEKQAPKISTENSLFWNTKDEFAISLYDESGIKSYSAYYVSKNGPVVINSQNLSSKQTNVTFNLANIRLDPNAKSAKIVVETTDRSSWNFFQGNSSKKEFVIDIDKRSPIANVVANSYNIRQGGSAVVVVEVKDENLSDKYITFNNEYRFELLPYKKENFYVAIIAWPVWEEDFNRVNLVAEDKASNKTITKVPLYIKDLKIKNDDIKISTSFIQNVSIPVLQKSEIEVPTNEIDIFLKQNRDLRVNNVGTIRSESVNKMSKEMLNKFDIKPFRRLNGSKTFAGFAERRHYYYNGEKIDEAWHLGMDWASIKHAKITTSNEGKVIFNDYLGIYGNTLILDHGFGVQSLYAHTSKSFVQNSDYIKAGDKIALTGSTGAVFGDHLHFGVLVQGIEVNPLEWMDRNWIKTRITNILDEANYIIKSSGK</sequence>
<dbReference type="Gene3D" id="2.70.70.10">
    <property type="entry name" value="Glucose Permease (Domain IIA)"/>
    <property type="match status" value="1"/>
</dbReference>
<dbReference type="SUPFAM" id="SSF51261">
    <property type="entry name" value="Duplicated hybrid motif"/>
    <property type="match status" value="1"/>
</dbReference>
<dbReference type="GO" id="GO:0004222">
    <property type="term" value="F:metalloendopeptidase activity"/>
    <property type="evidence" value="ECO:0007669"/>
    <property type="project" value="TreeGrafter"/>
</dbReference>
<evidence type="ECO:0000256" key="1">
    <source>
        <dbReference type="ARBA" id="ARBA00022729"/>
    </source>
</evidence>
<dbReference type="Proteomes" id="UP000289718">
    <property type="component" value="Unassembled WGS sequence"/>
</dbReference>
<keyword evidence="2" id="KW-0472">Membrane</keyword>
<dbReference type="EMBL" id="NXIE01000002">
    <property type="protein sequence ID" value="RXK13347.1"/>
    <property type="molecule type" value="Genomic_DNA"/>
</dbReference>
<feature type="transmembrane region" description="Helical" evidence="2">
    <location>
        <begin position="12"/>
        <end position="29"/>
    </location>
</feature>
<dbReference type="InterPro" id="IPR016047">
    <property type="entry name" value="M23ase_b-sheet_dom"/>
</dbReference>